<dbReference type="Proteomes" id="UP000887229">
    <property type="component" value="Unassembled WGS sequence"/>
</dbReference>
<proteinExistence type="predicted"/>
<evidence type="ECO:0000256" key="1">
    <source>
        <dbReference type="SAM" id="MobiDB-lite"/>
    </source>
</evidence>
<protein>
    <submittedName>
        <fullName evidence="4">Ketopantoate reductase PanE/ApbA-domain-containing protein</fullName>
    </submittedName>
</protein>
<dbReference type="GeneID" id="70292787"/>
<comment type="caution">
    <text evidence="4">The sequence shown here is derived from an EMBL/GenBank/DDBJ whole genome shotgun (WGS) entry which is preliminary data.</text>
</comment>
<feature type="compositionally biased region" description="Pro residues" evidence="1">
    <location>
        <begin position="395"/>
        <end position="405"/>
    </location>
</feature>
<evidence type="ECO:0000313" key="4">
    <source>
        <dbReference type="EMBL" id="KAG9258689.1"/>
    </source>
</evidence>
<dbReference type="Pfam" id="PF08546">
    <property type="entry name" value="ApbA_C"/>
    <property type="match status" value="1"/>
</dbReference>
<dbReference type="InterPro" id="IPR013328">
    <property type="entry name" value="6PGD_dom2"/>
</dbReference>
<evidence type="ECO:0000313" key="5">
    <source>
        <dbReference type="Proteomes" id="UP000887229"/>
    </source>
</evidence>
<feature type="compositionally biased region" description="Low complexity" evidence="1">
    <location>
        <begin position="355"/>
        <end position="364"/>
    </location>
</feature>
<dbReference type="GO" id="GO:0005737">
    <property type="term" value="C:cytoplasm"/>
    <property type="evidence" value="ECO:0007669"/>
    <property type="project" value="TreeGrafter"/>
</dbReference>
<dbReference type="FunFam" id="3.40.50.720:FF:000424">
    <property type="entry name" value="Meiotically up-regulated gene 72 protein"/>
    <property type="match status" value="1"/>
</dbReference>
<dbReference type="InterPro" id="IPR013332">
    <property type="entry name" value="KPR_N"/>
</dbReference>
<feature type="region of interest" description="Disordered" evidence="1">
    <location>
        <begin position="325"/>
        <end position="593"/>
    </location>
</feature>
<dbReference type="RefSeq" id="XP_046122613.1">
    <property type="nucleotide sequence ID" value="XM_046261884.1"/>
</dbReference>
<feature type="domain" description="Ketopantoate reductase N-terminal" evidence="2">
    <location>
        <begin position="9"/>
        <end position="166"/>
    </location>
</feature>
<sequence length="766" mass="83096">MEDTELMRICAVGGNPVSAFLSWRLQATFACDVSLVWKSGYEHVAQYGISFKSQSFGNERFKPRRVVRTPEDAASPREGPFDYVVLCVKALPDVYDLASVIDSVVTPQHTCILVNTTHTLGIESAIEERFPANVVLSLVSGAELTQLGPSEFEHKGSTDMWIGPANKNSEIPRAIQEDMAQALVMTLRTGQVDSKMSTNIRQEQFERVIGPVAFHPASVIFETPNHALLFEKVGVKDMVHGVLDEMMRLAEANGCTFGPDFRQKIIDDMTKQGAPESIMWQDYINRRPMEVETCLGSPIKLAKDSSVSIPRIETLYAVLHNLNTVNRNRPRGPDGNPSLTPSSPVVPSPHPPRGPSQQGHRPMGGMPPGNGPMPPRQPRPRNSSGFNQGPGMRRGPPPGNGPPPNGYARPPSHMNGAERGSRAPSRRGSMDGNDLEEFSHLVLYDDIPEGQEPSIAGDHPERGLRDRELQLRQREMTLREREMRGGRGPPPGPQRRGPHPMRNSQQVFDDDDDDDDYIDDLPTGNPTIDPDNFDMMSVTSRKNRSRQAPPSAAQIRQNPELGGPPGAGGRFRPSFGRNRSSQHPPGAPVMADNILDDPLSNYASNRYGAVDRGAMGMGSRTNSLTAARVDEMHLGPAQGGPPNMNGAYPRRASQSPGGNYPPSMRGGRPSPPNGYGGPPMNGRPSPPDGMRQPVPQHPAGRGNVMGPPGVEPQVGVSSLHPPKQRNVRSLTGSASASMGSGEAESEQSAHSSQSSFQQQQPPTGPR</sequence>
<evidence type="ECO:0000259" key="2">
    <source>
        <dbReference type="Pfam" id="PF02558"/>
    </source>
</evidence>
<accession>A0A9P8CT10</accession>
<feature type="compositionally biased region" description="Pro residues" evidence="1">
    <location>
        <begin position="344"/>
        <end position="354"/>
    </location>
</feature>
<dbReference type="PANTHER" id="PTHR21708">
    <property type="entry name" value="PROBABLE 2-DEHYDROPANTOATE 2-REDUCTASE"/>
    <property type="match status" value="1"/>
</dbReference>
<dbReference type="InterPro" id="IPR013752">
    <property type="entry name" value="KPA_reductase"/>
</dbReference>
<dbReference type="Gene3D" id="1.10.1040.10">
    <property type="entry name" value="N-(1-d-carboxylethyl)-l-norvaline Dehydrogenase, domain 2"/>
    <property type="match status" value="1"/>
</dbReference>
<feature type="compositionally biased region" description="Low complexity" evidence="1">
    <location>
        <begin position="732"/>
        <end position="760"/>
    </location>
</feature>
<dbReference type="SUPFAM" id="SSF48179">
    <property type="entry name" value="6-phosphogluconate dehydrogenase C-terminal domain-like"/>
    <property type="match status" value="1"/>
</dbReference>
<dbReference type="Pfam" id="PF02558">
    <property type="entry name" value="ApbA"/>
    <property type="match status" value="1"/>
</dbReference>
<evidence type="ECO:0000259" key="3">
    <source>
        <dbReference type="Pfam" id="PF08546"/>
    </source>
</evidence>
<dbReference type="EMBL" id="MU251243">
    <property type="protein sequence ID" value="KAG9258689.1"/>
    <property type="molecule type" value="Genomic_DNA"/>
</dbReference>
<feature type="compositionally biased region" description="Basic and acidic residues" evidence="1">
    <location>
        <begin position="458"/>
        <end position="485"/>
    </location>
</feature>
<organism evidence="4 5">
    <name type="scientific">Emericellopsis atlantica</name>
    <dbReference type="NCBI Taxonomy" id="2614577"/>
    <lineage>
        <taxon>Eukaryota</taxon>
        <taxon>Fungi</taxon>
        <taxon>Dikarya</taxon>
        <taxon>Ascomycota</taxon>
        <taxon>Pezizomycotina</taxon>
        <taxon>Sordariomycetes</taxon>
        <taxon>Hypocreomycetidae</taxon>
        <taxon>Hypocreales</taxon>
        <taxon>Bionectriaceae</taxon>
        <taxon>Emericellopsis</taxon>
    </lineage>
</organism>
<feature type="domain" description="Ketopantoate reductase C-terminal" evidence="3">
    <location>
        <begin position="199"/>
        <end position="322"/>
    </location>
</feature>
<dbReference type="InterPro" id="IPR051402">
    <property type="entry name" value="KPR-Related"/>
</dbReference>
<feature type="region of interest" description="Disordered" evidence="1">
    <location>
        <begin position="611"/>
        <end position="766"/>
    </location>
</feature>
<dbReference type="AlphaFoldDB" id="A0A9P8CT10"/>
<feature type="compositionally biased region" description="Acidic residues" evidence="1">
    <location>
        <begin position="508"/>
        <end position="519"/>
    </location>
</feature>
<dbReference type="PANTHER" id="PTHR21708:SF25">
    <property type="entry name" value="PROTEIN PAM1-RELATED"/>
    <property type="match status" value="1"/>
</dbReference>
<dbReference type="FunFam" id="1.10.1040.10:FF:000017">
    <property type="entry name" value="2-dehydropantoate 2-reductase"/>
    <property type="match status" value="1"/>
</dbReference>
<keyword evidence="5" id="KW-1185">Reference proteome</keyword>
<name>A0A9P8CT10_9HYPO</name>
<dbReference type="InterPro" id="IPR008927">
    <property type="entry name" value="6-PGluconate_DH-like_C_sf"/>
</dbReference>
<gene>
    <name evidence="4" type="ORF">F5Z01DRAFT_632759</name>
</gene>
<dbReference type="Gene3D" id="3.40.50.720">
    <property type="entry name" value="NAD(P)-binding Rossmann-like Domain"/>
    <property type="match status" value="1"/>
</dbReference>
<dbReference type="OrthoDB" id="5302359at2759"/>
<reference evidence="4" key="1">
    <citation type="journal article" date="2021" name="IMA Fungus">
        <title>Genomic characterization of three marine fungi, including Emericellopsis atlantica sp. nov. with signatures of a generalist lifestyle and marine biomass degradation.</title>
        <authorList>
            <person name="Hagestad O.C."/>
            <person name="Hou L."/>
            <person name="Andersen J.H."/>
            <person name="Hansen E.H."/>
            <person name="Altermark B."/>
            <person name="Li C."/>
            <person name="Kuhnert E."/>
            <person name="Cox R.J."/>
            <person name="Crous P.W."/>
            <person name="Spatafora J.W."/>
            <person name="Lail K."/>
            <person name="Amirebrahimi M."/>
            <person name="Lipzen A."/>
            <person name="Pangilinan J."/>
            <person name="Andreopoulos W."/>
            <person name="Hayes R.D."/>
            <person name="Ng V."/>
            <person name="Grigoriev I.V."/>
            <person name="Jackson S.A."/>
            <person name="Sutton T.D.S."/>
            <person name="Dobson A.D.W."/>
            <person name="Rama T."/>
        </authorList>
    </citation>
    <scope>NUCLEOTIDE SEQUENCE</scope>
    <source>
        <strain evidence="4">TS7</strain>
    </source>
</reference>